<accession>A0A0S7XRA0</accession>
<dbReference type="EMBL" id="LIZX01000165">
    <property type="protein sequence ID" value="KPJ64731.1"/>
    <property type="molecule type" value="Genomic_DNA"/>
</dbReference>
<evidence type="ECO:0000313" key="1">
    <source>
        <dbReference type="EMBL" id="KPJ64731.1"/>
    </source>
</evidence>
<dbReference type="Proteomes" id="UP000051861">
    <property type="component" value="Unassembled WGS sequence"/>
</dbReference>
<protein>
    <submittedName>
        <fullName evidence="1">Uncharacterized protein</fullName>
    </submittedName>
</protein>
<evidence type="ECO:0000313" key="2">
    <source>
        <dbReference type="Proteomes" id="UP000051861"/>
    </source>
</evidence>
<dbReference type="AlphaFoldDB" id="A0A0S7XRA0"/>
<comment type="caution">
    <text evidence="1">The sequence shown here is derived from an EMBL/GenBank/DDBJ whole genome shotgun (WGS) entry which is preliminary data.</text>
</comment>
<proteinExistence type="predicted"/>
<gene>
    <name evidence="1" type="ORF">AMJ44_12215</name>
</gene>
<sequence>MHPVQASGLTMHAGWNPVGLKFLDKPITLCGHATIQYSQALHLFSSTSILGIKISPTDSSLPKDEFNIQQATGQTNAYAFIRISY</sequence>
<organism evidence="1 2">
    <name type="scientific">candidate division WOR-1 bacterium DG_54_3</name>
    <dbReference type="NCBI Taxonomy" id="1703775"/>
    <lineage>
        <taxon>Bacteria</taxon>
        <taxon>Bacillati</taxon>
        <taxon>Saganbacteria</taxon>
    </lineage>
</organism>
<name>A0A0S7XRA0_UNCSA</name>
<reference evidence="1 2" key="1">
    <citation type="journal article" date="2015" name="Microbiome">
        <title>Genomic resolution of linkages in carbon, nitrogen, and sulfur cycling among widespread estuary sediment bacteria.</title>
        <authorList>
            <person name="Baker B.J."/>
            <person name="Lazar C.S."/>
            <person name="Teske A.P."/>
            <person name="Dick G.J."/>
        </authorList>
    </citation>
    <scope>NUCLEOTIDE SEQUENCE [LARGE SCALE GENOMIC DNA]</scope>
    <source>
        <strain evidence="1">DG_54_3</strain>
    </source>
</reference>